<protein>
    <submittedName>
        <fullName evidence="2">Uncharacterized protein</fullName>
    </submittedName>
</protein>
<evidence type="ECO:0000313" key="2">
    <source>
        <dbReference type="EMBL" id="KYG69880.1"/>
    </source>
</evidence>
<sequence length="206" mass="23680">MKQFEIKKIKIVWDVFIKALVLTFFFMNVGIMVADGLPDRSALGTKFIQTIERYQAFGMLYQPWSMFAPNPMNTNAYVEADIKFTDGSTTVWKMPRPTIVNGARKILTADRYRIVGQETLLPNENELVWFDISKYVLREIATIESKGQGRVVSEITFSRFSNKVLLPNEAPFIPHGKMSTEFLKESVFVYKPTTEKVRYEAKNAAQ</sequence>
<organism evidence="2 3">
    <name type="scientific">Bdellovibrio bacteriovorus</name>
    <dbReference type="NCBI Taxonomy" id="959"/>
    <lineage>
        <taxon>Bacteria</taxon>
        <taxon>Pseudomonadati</taxon>
        <taxon>Bdellovibrionota</taxon>
        <taxon>Bdellovibrionia</taxon>
        <taxon>Bdellovibrionales</taxon>
        <taxon>Pseudobdellovibrionaceae</taxon>
        <taxon>Bdellovibrio</taxon>
    </lineage>
</organism>
<evidence type="ECO:0000313" key="3">
    <source>
        <dbReference type="Proteomes" id="UP000075391"/>
    </source>
</evidence>
<keyword evidence="1" id="KW-1133">Transmembrane helix</keyword>
<dbReference type="AlphaFoldDB" id="A0A150WTI4"/>
<dbReference type="OrthoDB" id="268656at2"/>
<gene>
    <name evidence="2" type="ORF">AZI85_16540</name>
</gene>
<dbReference type="RefSeq" id="WP_063243231.1">
    <property type="nucleotide sequence ID" value="NZ_LUKF01000006.1"/>
</dbReference>
<accession>A0A150WTI4</accession>
<feature type="transmembrane region" description="Helical" evidence="1">
    <location>
        <begin position="12"/>
        <end position="34"/>
    </location>
</feature>
<reference evidence="2 3" key="1">
    <citation type="submission" date="2016-03" db="EMBL/GenBank/DDBJ databases">
        <authorList>
            <person name="Ploux O."/>
        </authorList>
    </citation>
    <scope>NUCLEOTIDE SEQUENCE [LARGE SCALE GENOMIC DNA]</scope>
    <source>
        <strain evidence="2 3">BER2</strain>
    </source>
</reference>
<comment type="caution">
    <text evidence="2">The sequence shown here is derived from an EMBL/GenBank/DDBJ whole genome shotgun (WGS) entry which is preliminary data.</text>
</comment>
<evidence type="ECO:0000256" key="1">
    <source>
        <dbReference type="SAM" id="Phobius"/>
    </source>
</evidence>
<dbReference type="EMBL" id="LUKF01000006">
    <property type="protein sequence ID" value="KYG69880.1"/>
    <property type="molecule type" value="Genomic_DNA"/>
</dbReference>
<proteinExistence type="predicted"/>
<name>A0A150WTI4_BDEBC</name>
<keyword evidence="1" id="KW-0472">Membrane</keyword>
<dbReference type="Proteomes" id="UP000075391">
    <property type="component" value="Unassembled WGS sequence"/>
</dbReference>
<keyword evidence="1" id="KW-0812">Transmembrane</keyword>